<feature type="chain" id="PRO_5021840175" description="Secreted protein" evidence="1">
    <location>
        <begin position="19"/>
        <end position="72"/>
    </location>
</feature>
<keyword evidence="3" id="KW-1185">Reference proteome</keyword>
<comment type="caution">
    <text evidence="2">The sequence shown here is derived from an EMBL/GenBank/DDBJ whole genome shotgun (WGS) entry which is preliminary data.</text>
</comment>
<dbReference type="Proteomes" id="UP000315295">
    <property type="component" value="Unassembled WGS sequence"/>
</dbReference>
<dbReference type="AlphaFoldDB" id="A0A540MTS2"/>
<evidence type="ECO:0000256" key="1">
    <source>
        <dbReference type="SAM" id="SignalP"/>
    </source>
</evidence>
<feature type="signal peptide" evidence="1">
    <location>
        <begin position="1"/>
        <end position="18"/>
    </location>
</feature>
<proteinExistence type="predicted"/>
<reference evidence="2 3" key="1">
    <citation type="journal article" date="2019" name="G3 (Bethesda)">
        <title>Sequencing of a Wild Apple (Malus baccata) Genome Unravels the Differences Between Cultivated and Wild Apple Species Regarding Disease Resistance and Cold Tolerance.</title>
        <authorList>
            <person name="Chen X."/>
        </authorList>
    </citation>
    <scope>NUCLEOTIDE SEQUENCE [LARGE SCALE GENOMIC DNA]</scope>
    <source>
        <strain evidence="3">cv. Shandingzi</strain>
        <tissue evidence="2">Leaves</tissue>
    </source>
</reference>
<accession>A0A540MTS2</accession>
<evidence type="ECO:0000313" key="2">
    <source>
        <dbReference type="EMBL" id="TQE02194.1"/>
    </source>
</evidence>
<organism evidence="2 3">
    <name type="scientific">Malus baccata</name>
    <name type="common">Siberian crab apple</name>
    <name type="synonym">Pyrus baccata</name>
    <dbReference type="NCBI Taxonomy" id="106549"/>
    <lineage>
        <taxon>Eukaryota</taxon>
        <taxon>Viridiplantae</taxon>
        <taxon>Streptophyta</taxon>
        <taxon>Embryophyta</taxon>
        <taxon>Tracheophyta</taxon>
        <taxon>Spermatophyta</taxon>
        <taxon>Magnoliopsida</taxon>
        <taxon>eudicotyledons</taxon>
        <taxon>Gunneridae</taxon>
        <taxon>Pentapetalae</taxon>
        <taxon>rosids</taxon>
        <taxon>fabids</taxon>
        <taxon>Rosales</taxon>
        <taxon>Rosaceae</taxon>
        <taxon>Amygdaloideae</taxon>
        <taxon>Maleae</taxon>
        <taxon>Malus</taxon>
    </lineage>
</organism>
<name>A0A540MTS2_MALBA</name>
<gene>
    <name evidence="2" type="ORF">C1H46_012195</name>
</gene>
<protein>
    <recommendedName>
        <fullName evidence="4">Secreted protein</fullName>
    </recommendedName>
</protein>
<keyword evidence="1" id="KW-0732">Signal</keyword>
<evidence type="ECO:0000313" key="3">
    <source>
        <dbReference type="Proteomes" id="UP000315295"/>
    </source>
</evidence>
<dbReference type="EMBL" id="VIEB01000180">
    <property type="protein sequence ID" value="TQE02194.1"/>
    <property type="molecule type" value="Genomic_DNA"/>
</dbReference>
<sequence>MQYLFWLLVSSTFGGVSSWKLATCLSRLRCVAMADQYPVCESQSSRLNHPKRSRPAMEIRYQISFEIPCNKT</sequence>
<evidence type="ECO:0008006" key="4">
    <source>
        <dbReference type="Google" id="ProtNLM"/>
    </source>
</evidence>